<dbReference type="EMBL" id="CP000463">
    <property type="protein sequence ID" value="ABJ06884.1"/>
    <property type="molecule type" value="Genomic_DNA"/>
</dbReference>
<feature type="binding site" evidence="3">
    <location>
        <position position="72"/>
    </location>
    <ligand>
        <name>Cu cation</name>
        <dbReference type="ChEBI" id="CHEBI:23378"/>
    </ligand>
</feature>
<keyword evidence="4" id="KW-1015">Disulfide bond</keyword>
<feature type="domain" description="Thioredoxin" evidence="6">
    <location>
        <begin position="23"/>
        <end position="195"/>
    </location>
</feature>
<accession>Q07MF0</accession>
<keyword evidence="2 3" id="KW-0186">Copper</keyword>
<dbReference type="Pfam" id="PF02630">
    <property type="entry name" value="SCO1-SenC"/>
    <property type="match status" value="1"/>
</dbReference>
<evidence type="ECO:0000256" key="2">
    <source>
        <dbReference type="ARBA" id="ARBA00023008"/>
    </source>
</evidence>
<dbReference type="STRING" id="316055.RPE_2947"/>
<dbReference type="InterPro" id="IPR003782">
    <property type="entry name" value="SCO1/SenC"/>
</dbReference>
<feature type="signal peptide" evidence="5">
    <location>
        <begin position="1"/>
        <end position="29"/>
    </location>
</feature>
<dbReference type="Gene3D" id="3.40.30.10">
    <property type="entry name" value="Glutaredoxin"/>
    <property type="match status" value="1"/>
</dbReference>
<dbReference type="CDD" id="cd02968">
    <property type="entry name" value="SCO"/>
    <property type="match status" value="1"/>
</dbReference>
<dbReference type="InterPro" id="IPR036249">
    <property type="entry name" value="Thioredoxin-like_sf"/>
</dbReference>
<evidence type="ECO:0000256" key="5">
    <source>
        <dbReference type="SAM" id="SignalP"/>
    </source>
</evidence>
<organism evidence="7">
    <name type="scientific">Rhodopseudomonas palustris (strain BisA53)</name>
    <dbReference type="NCBI Taxonomy" id="316055"/>
    <lineage>
        <taxon>Bacteria</taxon>
        <taxon>Pseudomonadati</taxon>
        <taxon>Pseudomonadota</taxon>
        <taxon>Alphaproteobacteria</taxon>
        <taxon>Hyphomicrobiales</taxon>
        <taxon>Nitrobacteraceae</taxon>
        <taxon>Rhodopseudomonas</taxon>
    </lineage>
</organism>
<dbReference type="PANTHER" id="PTHR12151">
    <property type="entry name" value="ELECTRON TRANSPORT PROTIN SCO1/SENC FAMILY MEMBER"/>
    <property type="match status" value="1"/>
</dbReference>
<evidence type="ECO:0000256" key="3">
    <source>
        <dbReference type="PIRSR" id="PIRSR603782-1"/>
    </source>
</evidence>
<feature type="binding site" evidence="3">
    <location>
        <position position="76"/>
    </location>
    <ligand>
        <name>Cu cation</name>
        <dbReference type="ChEBI" id="CHEBI:23378"/>
    </ligand>
</feature>
<dbReference type="eggNOG" id="COG1999">
    <property type="taxonomic scope" value="Bacteria"/>
</dbReference>
<feature type="chain" id="PRO_5004165920" evidence="5">
    <location>
        <begin position="30"/>
        <end position="196"/>
    </location>
</feature>
<feature type="disulfide bond" description="Redox-active" evidence="4">
    <location>
        <begin position="72"/>
        <end position="76"/>
    </location>
</feature>
<dbReference type="InterPro" id="IPR013766">
    <property type="entry name" value="Thioredoxin_domain"/>
</dbReference>
<dbReference type="SUPFAM" id="SSF52833">
    <property type="entry name" value="Thioredoxin-like"/>
    <property type="match status" value="1"/>
</dbReference>
<evidence type="ECO:0000313" key="7">
    <source>
        <dbReference type="EMBL" id="ABJ06884.1"/>
    </source>
</evidence>
<evidence type="ECO:0000259" key="6">
    <source>
        <dbReference type="PROSITE" id="PS51352"/>
    </source>
</evidence>
<dbReference type="OrthoDB" id="9790194at2"/>
<dbReference type="AlphaFoldDB" id="Q07MF0"/>
<evidence type="ECO:0000256" key="4">
    <source>
        <dbReference type="PIRSR" id="PIRSR603782-2"/>
    </source>
</evidence>
<evidence type="ECO:0000256" key="1">
    <source>
        <dbReference type="ARBA" id="ARBA00010996"/>
    </source>
</evidence>
<name>Q07MF0_RHOP5</name>
<dbReference type="PANTHER" id="PTHR12151:SF25">
    <property type="entry name" value="LINALOOL DEHYDRATASE_ISOMERASE DOMAIN-CONTAINING PROTEIN"/>
    <property type="match status" value="1"/>
</dbReference>
<proteinExistence type="inferred from homology"/>
<protein>
    <submittedName>
        <fullName evidence="7">Electron transport protein SCO1/SenC</fullName>
    </submittedName>
</protein>
<comment type="similarity">
    <text evidence="1">Belongs to the SCO1/2 family.</text>
</comment>
<keyword evidence="5" id="KW-0732">Signal</keyword>
<dbReference type="PROSITE" id="PS51352">
    <property type="entry name" value="THIOREDOXIN_2"/>
    <property type="match status" value="1"/>
</dbReference>
<dbReference type="KEGG" id="rpe:RPE_2947"/>
<sequence length="196" mass="21386">MLADRCFRLSRRQLIAVAFASCLAGGLPAHGWAAPAANGSWGTTLTSHNGAVLSGEALKGRPYAIYFGYTHCPDICPTSMVDMTEVLGQLGESARDFRVYFVTVDPQRDTPALLKTYLEENFDRRIIGLTGTPEAIATVANTFGAIYRKTGSDDNYTISHTASTFLIDRRGQLFGKMPHGGPIERKVEQIKELLAD</sequence>
<dbReference type="HOGENOM" id="CLU_050131_3_1_5"/>
<feature type="binding site" evidence="3">
    <location>
        <position position="160"/>
    </location>
    <ligand>
        <name>Cu cation</name>
        <dbReference type="ChEBI" id="CHEBI:23378"/>
    </ligand>
</feature>
<keyword evidence="3" id="KW-0479">Metal-binding</keyword>
<gene>
    <name evidence="7" type="ordered locus">RPE_2947</name>
</gene>
<dbReference type="GO" id="GO:0046872">
    <property type="term" value="F:metal ion binding"/>
    <property type="evidence" value="ECO:0007669"/>
    <property type="project" value="UniProtKB-KW"/>
</dbReference>
<reference evidence="7" key="1">
    <citation type="submission" date="2006-09" db="EMBL/GenBank/DDBJ databases">
        <title>Complete sequence of Rhodopseudomonas palustris BisA53.</title>
        <authorList>
            <consortium name="US DOE Joint Genome Institute"/>
            <person name="Copeland A."/>
            <person name="Lucas S."/>
            <person name="Lapidus A."/>
            <person name="Barry K."/>
            <person name="Detter J.C."/>
            <person name="Glavina del Rio T."/>
            <person name="Hammon N."/>
            <person name="Israni S."/>
            <person name="Dalin E."/>
            <person name="Tice H."/>
            <person name="Pitluck S."/>
            <person name="Chain P."/>
            <person name="Malfatti S."/>
            <person name="Shin M."/>
            <person name="Vergez L."/>
            <person name="Schmutz J."/>
            <person name="Larimer F."/>
            <person name="Land M."/>
            <person name="Hauser L."/>
            <person name="Pelletier D.A."/>
            <person name="Kyrpides N."/>
            <person name="Kim E."/>
            <person name="Harwood C.S."/>
            <person name="Oda Y."/>
            <person name="Richardson P."/>
        </authorList>
    </citation>
    <scope>NUCLEOTIDE SEQUENCE [LARGE SCALE GENOMIC DNA]</scope>
    <source>
        <strain evidence="7">BisA53</strain>
    </source>
</reference>